<evidence type="ECO:0000313" key="2">
    <source>
        <dbReference type="EMBL" id="KAI5080132.1"/>
    </source>
</evidence>
<protein>
    <recommendedName>
        <fullName evidence="4">Mediator complex subunit 15 KIX domain-containing protein</fullName>
    </recommendedName>
</protein>
<accession>A0A9D4V641</accession>
<proteinExistence type="predicted"/>
<name>A0A9D4V641_ADICA</name>
<evidence type="ECO:0008006" key="4">
    <source>
        <dbReference type="Google" id="ProtNLM"/>
    </source>
</evidence>
<evidence type="ECO:0000313" key="3">
    <source>
        <dbReference type="Proteomes" id="UP000886520"/>
    </source>
</evidence>
<sequence>MVSVLMLTQHMPQERLQKLNHFKTVLQRMMPYLIASKETLPKEFKQDKVEAFEKQIVSIMQTFKRQRQVPQQSQQQATLGQTQQAPPSVQSDNKSGQIPQMNSPLSVAPDLKSNSASNNSLLFLQSNVSSIQQTIDVATQSTATALHQNNIASFAPSAINPLPMNVPGIQPQLQEQHFRQNWLIKDQEQSKQLYIRQFMLRQQQQQLHCQHLLKQQVLMVQHAQLTDASTDSKMAKHSALMRQMLMNQNHQAHMRNIIRQQHQHQHQHQQKGTSLQAAALPQIPPPAQLSPESYLQNIAYPASLISNVAAPLHASTPPFMAPSPSPVVEDSEIMPMALNSLGGADVITALHQNNIASYPLQMNLPGIQQQDQHFHPNQLVNDQQQNKQLQVRQLQQHQHQHQLQLLLQKQRQGQLQPLSADACTDSKMAKHGALMKQLILKQMYQPVNTFNNLQKLHQLQAAASPQTCLPSQLSPQSDIQNMTNSASLIPKIGTPLQVYSTPLFMAHSPSPVVEDSEIKPSAPAVPTVSPAVGGQVSYYASATPSGPSAAICRIPGGSVLPLLDCTPSLQTMSLQDQAQAYVGGNADEKQLAIEPPMEGLIRAVCHLIFPCYAAFMCDRYS</sequence>
<feature type="compositionally biased region" description="Low complexity" evidence="1">
    <location>
        <begin position="68"/>
        <end position="85"/>
    </location>
</feature>
<dbReference type="OrthoDB" id="1896842at2759"/>
<feature type="region of interest" description="Disordered" evidence="1">
    <location>
        <begin position="67"/>
        <end position="111"/>
    </location>
</feature>
<feature type="compositionally biased region" description="Polar residues" evidence="1">
    <location>
        <begin position="86"/>
        <end position="105"/>
    </location>
</feature>
<dbReference type="EMBL" id="JABFUD020000005">
    <property type="protein sequence ID" value="KAI5080132.1"/>
    <property type="molecule type" value="Genomic_DNA"/>
</dbReference>
<reference evidence="2 3" key="1">
    <citation type="submission" date="2021-01" db="EMBL/GenBank/DDBJ databases">
        <title>Adiantum capillus-veneris genome.</title>
        <authorList>
            <person name="Fang Y."/>
            <person name="Liao Q."/>
        </authorList>
    </citation>
    <scope>NUCLEOTIDE SEQUENCE [LARGE SCALE GENOMIC DNA]</scope>
    <source>
        <strain evidence="2">H3</strain>
        <tissue evidence="2">Leaf</tissue>
    </source>
</reference>
<organism evidence="2 3">
    <name type="scientific">Adiantum capillus-veneris</name>
    <name type="common">Maidenhair fern</name>
    <dbReference type="NCBI Taxonomy" id="13818"/>
    <lineage>
        <taxon>Eukaryota</taxon>
        <taxon>Viridiplantae</taxon>
        <taxon>Streptophyta</taxon>
        <taxon>Embryophyta</taxon>
        <taxon>Tracheophyta</taxon>
        <taxon>Polypodiopsida</taxon>
        <taxon>Polypodiidae</taxon>
        <taxon>Polypodiales</taxon>
        <taxon>Pteridineae</taxon>
        <taxon>Pteridaceae</taxon>
        <taxon>Vittarioideae</taxon>
        <taxon>Adiantum</taxon>
    </lineage>
</organism>
<keyword evidence="3" id="KW-1185">Reference proteome</keyword>
<dbReference type="AlphaFoldDB" id="A0A9D4V641"/>
<evidence type="ECO:0000256" key="1">
    <source>
        <dbReference type="SAM" id="MobiDB-lite"/>
    </source>
</evidence>
<comment type="caution">
    <text evidence="2">The sequence shown here is derived from an EMBL/GenBank/DDBJ whole genome shotgun (WGS) entry which is preliminary data.</text>
</comment>
<gene>
    <name evidence="2" type="ORF">GOP47_0005611</name>
</gene>
<dbReference type="Proteomes" id="UP000886520">
    <property type="component" value="Chromosome 5"/>
</dbReference>